<dbReference type="Gene3D" id="3.40.190.10">
    <property type="entry name" value="Periplasmic binding protein-like II"/>
    <property type="match status" value="1"/>
</dbReference>
<keyword evidence="2" id="KW-1185">Reference proteome</keyword>
<comment type="caution">
    <text evidence="1">The sequence shown here is derived from an EMBL/GenBank/DDBJ whole genome shotgun (WGS) entry which is preliminary data.</text>
</comment>
<evidence type="ECO:0000313" key="1">
    <source>
        <dbReference type="EMBL" id="MBE9191348.1"/>
    </source>
</evidence>
<sequence>MGIGYNTARISTPPTSWEDLWKPEFAGRLGLVSMQSTVGTAFFDREGYDCRGCCGFINSFRLYCH</sequence>
<evidence type="ECO:0000313" key="2">
    <source>
        <dbReference type="Proteomes" id="UP000651156"/>
    </source>
</evidence>
<proteinExistence type="predicted"/>
<accession>A0ABR9UVK4</accession>
<dbReference type="SUPFAM" id="SSF53850">
    <property type="entry name" value="Periplasmic binding protein-like II"/>
    <property type="match status" value="1"/>
</dbReference>
<dbReference type="Pfam" id="PF13343">
    <property type="entry name" value="SBP_bac_6"/>
    <property type="match status" value="1"/>
</dbReference>
<name>A0ABR9UVK4_9CHRO</name>
<gene>
    <name evidence="1" type="ORF">IQ230_13490</name>
</gene>
<protein>
    <submittedName>
        <fullName evidence="1">ABC transporter substrate-binding protein</fullName>
    </submittedName>
</protein>
<reference evidence="1 2" key="1">
    <citation type="submission" date="2020-10" db="EMBL/GenBank/DDBJ databases">
        <authorList>
            <person name="Castelo-Branco R."/>
            <person name="Eusebio N."/>
            <person name="Adriana R."/>
            <person name="Vieira A."/>
            <person name="Brugerolle De Fraissinette N."/>
            <person name="Rezende De Castro R."/>
            <person name="Schneider M.P."/>
            <person name="Vasconcelos V."/>
            <person name="Leao P.N."/>
        </authorList>
    </citation>
    <scope>NUCLEOTIDE SEQUENCE [LARGE SCALE GENOMIC DNA]</scope>
    <source>
        <strain evidence="1 2">LEGE 06123</strain>
    </source>
</reference>
<organism evidence="1 2">
    <name type="scientific">Gloeocapsopsis crepidinum LEGE 06123</name>
    <dbReference type="NCBI Taxonomy" id="588587"/>
    <lineage>
        <taxon>Bacteria</taxon>
        <taxon>Bacillati</taxon>
        <taxon>Cyanobacteriota</taxon>
        <taxon>Cyanophyceae</taxon>
        <taxon>Oscillatoriophycideae</taxon>
        <taxon>Chroococcales</taxon>
        <taxon>Chroococcaceae</taxon>
        <taxon>Gloeocapsopsis</taxon>
    </lineage>
</organism>
<dbReference type="EMBL" id="JADEWN010000031">
    <property type="protein sequence ID" value="MBE9191348.1"/>
    <property type="molecule type" value="Genomic_DNA"/>
</dbReference>
<dbReference type="Proteomes" id="UP000651156">
    <property type="component" value="Unassembled WGS sequence"/>
</dbReference>